<feature type="compositionally biased region" description="Polar residues" evidence="3">
    <location>
        <begin position="125"/>
        <end position="136"/>
    </location>
</feature>
<dbReference type="SUPFAM" id="SSF50249">
    <property type="entry name" value="Nucleic acid-binding proteins"/>
    <property type="match status" value="1"/>
</dbReference>
<dbReference type="PANTHER" id="PTHR10302">
    <property type="entry name" value="SINGLE-STRANDED DNA-BINDING PROTEIN"/>
    <property type="match status" value="1"/>
</dbReference>
<evidence type="ECO:0000313" key="4">
    <source>
        <dbReference type="EMBL" id="AOT24581.1"/>
    </source>
</evidence>
<dbReference type="Gene3D" id="2.40.50.140">
    <property type="entry name" value="Nucleic acid-binding proteins"/>
    <property type="match status" value="1"/>
</dbReference>
<protein>
    <recommendedName>
        <fullName evidence="2">Single-stranded DNA-binding protein</fullName>
    </recommendedName>
</protein>
<dbReference type="GO" id="GO:0006260">
    <property type="term" value="P:DNA replication"/>
    <property type="evidence" value="ECO:0007669"/>
    <property type="project" value="InterPro"/>
</dbReference>
<dbReference type="PIRSF" id="PIRSF002070">
    <property type="entry name" value="SSB"/>
    <property type="match status" value="1"/>
</dbReference>
<dbReference type="GO" id="GO:0003697">
    <property type="term" value="F:single-stranded DNA binding"/>
    <property type="evidence" value="ECO:0007669"/>
    <property type="project" value="InterPro"/>
</dbReference>
<gene>
    <name evidence="4" type="primary">53</name>
    <name evidence="4" type="ORF">E6_53</name>
</gene>
<evidence type="ECO:0000313" key="5">
    <source>
        <dbReference type="Proteomes" id="UP000221227"/>
    </source>
</evidence>
<dbReference type="OrthoDB" id="15239at10239"/>
<dbReference type="Proteomes" id="UP000221227">
    <property type="component" value="Segment"/>
</dbReference>
<dbReference type="EMBL" id="KX620753">
    <property type="protein sequence ID" value="AOT24581.1"/>
    <property type="molecule type" value="Genomic_DNA"/>
</dbReference>
<dbReference type="PANTHER" id="PTHR10302:SF27">
    <property type="entry name" value="SINGLE-STRANDED DNA-BINDING PROTEIN"/>
    <property type="match status" value="1"/>
</dbReference>
<sequence>MTTPITIIGALGADPTLRFTPSGKAVASFQVAVNRRKRDQSGGWIDDGADWFSVQAWGTLAENVAESLTKGTRVIVTGRLESREWEDREGNKRTSWEITAQGVGVDLSFATATVTRNQRADEQCRPTQQARPTQQDARQEPPADPWANAQDEAPF</sequence>
<evidence type="ECO:0000256" key="2">
    <source>
        <dbReference type="PIRNR" id="PIRNR002070"/>
    </source>
</evidence>
<name>A0A1D8EU69_9CAUD</name>
<organism evidence="4 5">
    <name type="scientific">Propionibacterium phage E6</name>
    <dbReference type="NCBI Taxonomy" id="1897536"/>
    <lineage>
        <taxon>Viruses</taxon>
        <taxon>Duplodnaviria</taxon>
        <taxon>Heunggongvirae</taxon>
        <taxon>Uroviricota</taxon>
        <taxon>Caudoviricetes</taxon>
        <taxon>Doucettevirus</taxon>
        <taxon>Doucettevirus E6</taxon>
    </lineage>
</organism>
<dbReference type="NCBIfam" id="NF006039">
    <property type="entry name" value="PRK08182.1"/>
    <property type="match status" value="1"/>
</dbReference>
<dbReference type="InterPro" id="IPR011344">
    <property type="entry name" value="ssDNA-bd"/>
</dbReference>
<dbReference type="CDD" id="cd04496">
    <property type="entry name" value="SSB_OBF"/>
    <property type="match status" value="1"/>
</dbReference>
<dbReference type="InterPro" id="IPR000424">
    <property type="entry name" value="Primosome_PriB/ssb"/>
</dbReference>
<dbReference type="Pfam" id="PF00436">
    <property type="entry name" value="SSB"/>
    <property type="match status" value="1"/>
</dbReference>
<dbReference type="KEGG" id="vg:40072638"/>
<evidence type="ECO:0000256" key="1">
    <source>
        <dbReference type="ARBA" id="ARBA00023125"/>
    </source>
</evidence>
<dbReference type="PROSITE" id="PS50935">
    <property type="entry name" value="SSB"/>
    <property type="match status" value="1"/>
</dbReference>
<accession>A0A1D8EU69</accession>
<reference evidence="5" key="1">
    <citation type="submission" date="2016-07" db="EMBL/GenBank/DDBJ databases">
        <authorList>
            <person name="Florea S."/>
            <person name="Webb J.S."/>
            <person name="Jaromczyk J."/>
            <person name="Schardl C.L."/>
        </authorList>
    </citation>
    <scope>NUCLEOTIDE SEQUENCE [LARGE SCALE GENOMIC DNA]</scope>
</reference>
<evidence type="ECO:0000256" key="3">
    <source>
        <dbReference type="SAM" id="MobiDB-lite"/>
    </source>
</evidence>
<keyword evidence="1 2" id="KW-0238">DNA-binding</keyword>
<dbReference type="RefSeq" id="YP_009597035.1">
    <property type="nucleotide sequence ID" value="NC_041894.1"/>
</dbReference>
<keyword evidence="5" id="KW-1185">Reference proteome</keyword>
<dbReference type="GeneID" id="40072638"/>
<proteinExistence type="inferred from homology"/>
<dbReference type="HAMAP" id="MF_00984">
    <property type="entry name" value="SSB"/>
    <property type="match status" value="1"/>
</dbReference>
<dbReference type="InterPro" id="IPR012340">
    <property type="entry name" value="NA-bd_OB-fold"/>
</dbReference>
<dbReference type="NCBIfam" id="TIGR00621">
    <property type="entry name" value="ssb"/>
    <property type="match status" value="1"/>
</dbReference>
<dbReference type="GO" id="GO:0009295">
    <property type="term" value="C:nucleoid"/>
    <property type="evidence" value="ECO:0007669"/>
    <property type="project" value="TreeGrafter"/>
</dbReference>
<feature type="region of interest" description="Disordered" evidence="3">
    <location>
        <begin position="116"/>
        <end position="155"/>
    </location>
</feature>